<dbReference type="Proteomes" id="UP000222788">
    <property type="component" value="Unassembled WGS sequence"/>
</dbReference>
<feature type="region of interest" description="Disordered" evidence="1">
    <location>
        <begin position="576"/>
        <end position="612"/>
    </location>
</feature>
<feature type="compositionally biased region" description="Polar residues" evidence="1">
    <location>
        <begin position="1738"/>
        <end position="1754"/>
    </location>
</feature>
<feature type="compositionally biased region" description="Polar residues" evidence="1">
    <location>
        <begin position="1252"/>
        <end position="1269"/>
    </location>
</feature>
<name>A0A2C5XB09_9PEZI</name>
<feature type="compositionally biased region" description="Basic residues" evidence="1">
    <location>
        <begin position="391"/>
        <end position="401"/>
    </location>
</feature>
<feature type="compositionally biased region" description="Basic and acidic residues" evidence="1">
    <location>
        <begin position="576"/>
        <end position="589"/>
    </location>
</feature>
<feature type="compositionally biased region" description="Basic and acidic residues" evidence="1">
    <location>
        <begin position="224"/>
        <end position="244"/>
    </location>
</feature>
<evidence type="ECO:0000313" key="3">
    <source>
        <dbReference type="Proteomes" id="UP000222788"/>
    </source>
</evidence>
<dbReference type="PANTHER" id="PTHR42105">
    <property type="entry name" value="DIM2-ASSOCIATED PROTEIN 1"/>
    <property type="match status" value="1"/>
</dbReference>
<dbReference type="EMBL" id="APWK03000028">
    <property type="protein sequence ID" value="PHH54350.1"/>
    <property type="molecule type" value="Genomic_DNA"/>
</dbReference>
<feature type="compositionally biased region" description="Basic and acidic residues" evidence="1">
    <location>
        <begin position="358"/>
        <end position="371"/>
    </location>
</feature>
<feature type="region of interest" description="Disordered" evidence="1">
    <location>
        <begin position="1"/>
        <end position="58"/>
    </location>
</feature>
<feature type="compositionally biased region" description="Basic and acidic residues" evidence="1">
    <location>
        <begin position="1373"/>
        <end position="1389"/>
    </location>
</feature>
<feature type="compositionally biased region" description="Polar residues" evidence="1">
    <location>
        <begin position="132"/>
        <end position="143"/>
    </location>
</feature>
<organism evidence="2 3">
    <name type="scientific">Ceratocystis fimbriata CBS 114723</name>
    <dbReference type="NCBI Taxonomy" id="1035309"/>
    <lineage>
        <taxon>Eukaryota</taxon>
        <taxon>Fungi</taxon>
        <taxon>Dikarya</taxon>
        <taxon>Ascomycota</taxon>
        <taxon>Pezizomycotina</taxon>
        <taxon>Sordariomycetes</taxon>
        <taxon>Hypocreomycetidae</taxon>
        <taxon>Microascales</taxon>
        <taxon>Ceratocystidaceae</taxon>
        <taxon>Ceratocystis</taxon>
    </lineage>
</organism>
<feature type="compositionally biased region" description="Basic and acidic residues" evidence="1">
    <location>
        <begin position="1724"/>
        <end position="1734"/>
    </location>
</feature>
<feature type="region of interest" description="Disordered" evidence="1">
    <location>
        <begin position="1449"/>
        <end position="1574"/>
    </location>
</feature>
<comment type="caution">
    <text evidence="2">The sequence shown here is derived from an EMBL/GenBank/DDBJ whole genome shotgun (WGS) entry which is preliminary data.</text>
</comment>
<evidence type="ECO:0000313" key="2">
    <source>
        <dbReference type="EMBL" id="PHH54350.1"/>
    </source>
</evidence>
<feature type="region of interest" description="Disordered" evidence="1">
    <location>
        <begin position="1243"/>
        <end position="1272"/>
    </location>
</feature>
<feature type="compositionally biased region" description="Basic and acidic residues" evidence="1">
    <location>
        <begin position="1063"/>
        <end position="1075"/>
    </location>
</feature>
<feature type="region of interest" description="Disordered" evidence="1">
    <location>
        <begin position="1008"/>
        <end position="1082"/>
    </location>
</feature>
<feature type="region of interest" description="Disordered" evidence="1">
    <location>
        <begin position="728"/>
        <end position="755"/>
    </location>
</feature>
<keyword evidence="3" id="KW-1185">Reference proteome</keyword>
<feature type="compositionally biased region" description="Polar residues" evidence="1">
    <location>
        <begin position="1493"/>
        <end position="1502"/>
    </location>
</feature>
<feature type="compositionally biased region" description="Basic and acidic residues" evidence="1">
    <location>
        <begin position="262"/>
        <end position="276"/>
    </location>
</feature>
<feature type="region of interest" description="Disordered" evidence="1">
    <location>
        <begin position="355"/>
        <end position="555"/>
    </location>
</feature>
<dbReference type="PANTHER" id="PTHR42105:SF1">
    <property type="entry name" value="TRANSALDOLASE"/>
    <property type="match status" value="1"/>
</dbReference>
<feature type="compositionally biased region" description="Polar residues" evidence="1">
    <location>
        <begin position="1556"/>
        <end position="1574"/>
    </location>
</feature>
<feature type="region of interest" description="Disordered" evidence="1">
    <location>
        <begin position="1641"/>
        <end position="1754"/>
    </location>
</feature>
<feature type="compositionally biased region" description="Polar residues" evidence="1">
    <location>
        <begin position="728"/>
        <end position="741"/>
    </location>
</feature>
<feature type="compositionally biased region" description="Basic and acidic residues" evidence="1">
    <location>
        <begin position="402"/>
        <end position="425"/>
    </location>
</feature>
<accession>A0A2C5XB09</accession>
<protein>
    <submittedName>
        <fullName evidence="2">Uncharacterized protein</fullName>
    </submittedName>
</protein>
<feature type="region of interest" description="Disordered" evidence="1">
    <location>
        <begin position="1346"/>
        <end position="1429"/>
    </location>
</feature>
<reference evidence="2 3" key="1">
    <citation type="journal article" date="2013" name="Fungal Biol.">
        <title>Analysis of microsatellite markers in the genome of the plant pathogen Ceratocystis fimbriata.</title>
        <authorList>
            <person name="Simpson M.C."/>
            <person name="Wilken P.M."/>
            <person name="Coetzee M.P."/>
            <person name="Wingfield M.J."/>
            <person name="Wingfield B.D."/>
        </authorList>
    </citation>
    <scope>NUCLEOTIDE SEQUENCE [LARGE SCALE GENOMIC DNA]</scope>
    <source>
        <strain evidence="2 3">CBS 114723</strain>
    </source>
</reference>
<feature type="region of interest" description="Disordered" evidence="1">
    <location>
        <begin position="123"/>
        <end position="340"/>
    </location>
</feature>
<feature type="compositionally biased region" description="Basic and acidic residues" evidence="1">
    <location>
        <begin position="1012"/>
        <end position="1021"/>
    </location>
</feature>
<feature type="region of interest" description="Disordered" evidence="1">
    <location>
        <begin position="97"/>
        <end position="116"/>
    </location>
</feature>
<feature type="compositionally biased region" description="Basic and acidic residues" evidence="1">
    <location>
        <begin position="491"/>
        <end position="500"/>
    </location>
</feature>
<reference evidence="2 3" key="2">
    <citation type="journal article" date="2013" name="IMA Fungus">
        <title>IMA Genome-F 1: Ceratocystis fimbriata: Draft nuclear genome sequence for the plant pathogen, Ceratocystis fimbriata.</title>
        <authorList>
            <person name="Wilken P.M."/>
            <person name="Steenkamp E.T."/>
            <person name="Wingfield M.J."/>
            <person name="de Beer Z.W."/>
            <person name="Wingfield B.D."/>
        </authorList>
    </citation>
    <scope>NUCLEOTIDE SEQUENCE [LARGE SCALE GENOMIC DNA]</scope>
    <source>
        <strain evidence="2 3">CBS 114723</strain>
    </source>
</reference>
<sequence>MGLDSSSLFLPAPTETESVIAPSELGTELSRNDEHSVYSLPSDGTPVTISNRKTRAKSTQPGASVLIEYFENGSTVSDTTDRKPSVRVRLTPSRLSHIEQTAISHTKSRSSRRRSELGEIEDALMSPYASATEESTVSRNYADTETERIVVSKQRSGKRPVSPLIPEARMSNPPSSAPPPNAGTGSDLSVIPTNSFLDDSGNSVYGENKRSASPLAKTRGQKPRQGERERIRLADKPIEKEREKRSKSKSGRSRTSSLSAVQKERERERERFRDSELNYEGYSHISHRDSIGHSSKSRTRRSSRGQGQESYISGVESGLSSTVSRAADGQSTRSSDVNSKLLAAVEVALRRVVIPELEAIKRENSKRESRRVSGGSSATTVSRDDVSESTHHRRRSSRSRHRASDRGHERELERERTRERERERSVISPESVDDYYADTPKRSPDNYHTRSSLSSAVAASTVMASAVSGRGKSPPPPEEKKSRRRRRDAPRKRPSDRYDNEFDDESVAPQPPMPLMSEINPSELTRLSLRTVDSDRPASAMEEVTKSEVSDGGALLQPGLKDLQLGMQYANISHGDLRALPRGNKDQVSESRQSNGPAPFPEEYEPNEYGQKVPTRMRQEPVAEMYDQEEHQAQNEVEYERDDYDHFYGQQDVPAHLKYVPYQPERRGLSPIYSVSGYTETSELAARESHVASNSEEYQSPPMSPRHHRHSSLISSNLLNSDGLLQSEISSTTGYPRNSAYTDDMSELDAEPDQPVRGIGTNPKIMPGAPIESVVASLVDGSVMEQSVMTSNTHAYGYLGPESNVSYGVARSAVSYGPESVMSSEDPKHTIRELTIKKKQSDVVMSDAPLAEEQYDDPIDPDDFDRSVTPTAVEQAAFAAITSGALAKVVQAKQIQIHATSKDDVIAGGGAGVARNKSFKQRTMEGHEIATTPAHSVDRYGDEQELKLGASALPDFDNPMPEYGDHMDLDSDITASLEQHLDVKSGNRERGQEELSFVAGAADSISIAPTRDMSELDHMDDGNMTPRALSPKKSTLNTDSNVATADSTVGVRTQSSAGDREEEATRTSAERKRETILTNPYENISPLASNRLSEAFGFSEEVHLPKDEGYVSNGPNRTPDNFDMEDIKGVSMPSVPVFGGVDDSFLTRRMSGLTPGPETPLYDPGMTSSGSIQNKDIMTLMQDLVARDAQRSARDTEIAAMVMFLANEMRTQFKTVEERIKQAEDVIIDEVQDSEKMVIKAINGPRPYPGPSSVSRSLAGTATANSSNPGPEIALATKKGNILRRALNGLNVTGAKDLSRIEVMLHQLLDEVMELKDHQVQPHPRAGSTFENFGGENDTVDGGYDPEGHAGTSIASHGSQSLSATRINTSRSGHFDRKYSDHRVSTVHEGDEEEAHTAVYDNPNSEHDHDRMGTPSRNQETGPRGESIAMATPSREPAIPPAAFAQTSAPALPAASPLATEPEGSPKSAGKSEKSRKHKSVGSSGLGARISRWSETTASTLSKAFRSSGGSSKKNEPYMQNADGRSRSGSDFAGHNDSSYRPRTAPYSNDGLHTGFSDQNLGRTPSPITSGTPTMPSYINNDHPKYHVHRNSLNLQHPQPRQGNSERFKNNLETQAHIYDTVNTPRSTDWGHSMTSLSRFNAASTPQQNHQGDSSMAPPRPPKEALETTGTPRSARDTQHGYASGGTAHHTGLPADSPRSRDVDRLAGMPTRRPSGPRAMTPKSQHDESYEERRRNRNTFGSVTSRASADTDTF</sequence>
<feature type="compositionally biased region" description="Low complexity" evidence="1">
    <location>
        <begin position="1449"/>
        <end position="1463"/>
    </location>
</feature>
<feature type="compositionally biased region" description="Low complexity" evidence="1">
    <location>
        <begin position="451"/>
        <end position="472"/>
    </location>
</feature>
<feature type="compositionally biased region" description="Polar residues" evidence="1">
    <location>
        <begin position="183"/>
        <end position="205"/>
    </location>
</feature>
<dbReference type="OrthoDB" id="5382102at2759"/>
<feature type="region of interest" description="Disordered" evidence="1">
    <location>
        <begin position="684"/>
        <end position="711"/>
    </location>
</feature>
<feature type="compositionally biased region" description="Polar residues" evidence="1">
    <location>
        <begin position="1641"/>
        <end position="1654"/>
    </location>
</feature>
<evidence type="ECO:0000256" key="1">
    <source>
        <dbReference type="SAM" id="MobiDB-lite"/>
    </source>
</evidence>
<feature type="compositionally biased region" description="Polar residues" evidence="1">
    <location>
        <begin position="1032"/>
        <end position="1057"/>
    </location>
</feature>
<feature type="compositionally biased region" description="Polar residues" evidence="1">
    <location>
        <begin position="1353"/>
        <end position="1372"/>
    </location>
</feature>
<dbReference type="STRING" id="1035309.A0A2C5XB09"/>
<proteinExistence type="predicted"/>
<feature type="compositionally biased region" description="Polar residues" evidence="1">
    <location>
        <begin position="318"/>
        <end position="338"/>
    </location>
</feature>
<feature type="compositionally biased region" description="Basic and acidic residues" evidence="1">
    <location>
        <begin position="439"/>
        <end position="448"/>
    </location>
</feature>
<gene>
    <name evidence="2" type="ORF">CFIMG_007958RA00001</name>
</gene>
<feature type="compositionally biased region" description="Polar residues" evidence="1">
    <location>
        <begin position="45"/>
        <end position="58"/>
    </location>
</feature>